<accession>A0A7X2IYS0</accession>
<dbReference type="PROSITE" id="PS51257">
    <property type="entry name" value="PROKAR_LIPOPROTEIN"/>
    <property type="match status" value="1"/>
</dbReference>
<sequence length="236" mass="26423">MWKKLLAVLLSTLLLSACSINLAEELRQTSADKQGTQKHIPAEVVRVVDGDTVQVSINGRKETVRLLLIDTPETVHPSKPVEPFGPEASSFAKKHLEGKSIGLELDASERDKYGRLLAYVHVEGKMFNEMILEEGLARVAYVFAPNTRHVDRFYEIQKAAQKREAGLWSIENYAAADEKYSTDSETTACRIKGNVSSSGEKIYHLPGGQFYQVTKEEELFCSEEEAVKAGYRKSKR</sequence>
<feature type="domain" description="TNase-like" evidence="5">
    <location>
        <begin position="38"/>
        <end position="170"/>
    </location>
</feature>
<protein>
    <submittedName>
        <fullName evidence="6">Nuclease</fullName>
    </submittedName>
</protein>
<dbReference type="SMART" id="SM00318">
    <property type="entry name" value="SNc"/>
    <property type="match status" value="1"/>
</dbReference>
<proteinExistence type="predicted"/>
<feature type="signal peptide" evidence="4">
    <location>
        <begin position="1"/>
        <end position="23"/>
    </location>
</feature>
<dbReference type="EMBL" id="WKKI01000013">
    <property type="protein sequence ID" value="MRX72270.1"/>
    <property type="molecule type" value="Genomic_DNA"/>
</dbReference>
<name>A0A7X2IYS0_9BACI</name>
<dbReference type="PANTHER" id="PTHR12302:SF3">
    <property type="entry name" value="SERINE_THREONINE-PROTEIN KINASE 31"/>
    <property type="match status" value="1"/>
</dbReference>
<reference evidence="6 7" key="1">
    <citation type="submission" date="2019-11" db="EMBL/GenBank/DDBJ databases">
        <title>Bacillus lacus genome.</title>
        <authorList>
            <person name="Allen C.J."/>
            <person name="Newman J.D."/>
        </authorList>
    </citation>
    <scope>NUCLEOTIDE SEQUENCE [LARGE SCALE GENOMIC DNA]</scope>
    <source>
        <strain evidence="6 7">KCTC 33946</strain>
    </source>
</reference>
<evidence type="ECO:0000313" key="6">
    <source>
        <dbReference type="EMBL" id="MRX72270.1"/>
    </source>
</evidence>
<dbReference type="InterPro" id="IPR002071">
    <property type="entry name" value="Thermonucl_AS"/>
</dbReference>
<keyword evidence="4" id="KW-0732">Signal</keyword>
<dbReference type="Pfam" id="PF00565">
    <property type="entry name" value="SNase"/>
    <property type="match status" value="1"/>
</dbReference>
<evidence type="ECO:0000313" key="7">
    <source>
        <dbReference type="Proteomes" id="UP000448867"/>
    </source>
</evidence>
<dbReference type="CDD" id="cd00175">
    <property type="entry name" value="SNc"/>
    <property type="match status" value="1"/>
</dbReference>
<dbReference type="Proteomes" id="UP000448867">
    <property type="component" value="Unassembled WGS sequence"/>
</dbReference>
<comment type="caution">
    <text evidence="6">The sequence shown here is derived from an EMBL/GenBank/DDBJ whole genome shotgun (WGS) entry which is preliminary data.</text>
</comment>
<dbReference type="RefSeq" id="WP_154307422.1">
    <property type="nucleotide sequence ID" value="NZ_WKKI01000013.1"/>
</dbReference>
<evidence type="ECO:0000256" key="4">
    <source>
        <dbReference type="SAM" id="SignalP"/>
    </source>
</evidence>
<keyword evidence="7" id="KW-1185">Reference proteome</keyword>
<dbReference type="InterPro" id="IPR035437">
    <property type="entry name" value="SNase_OB-fold_sf"/>
</dbReference>
<evidence type="ECO:0000256" key="2">
    <source>
        <dbReference type="ARBA" id="ARBA00022759"/>
    </source>
</evidence>
<evidence type="ECO:0000256" key="3">
    <source>
        <dbReference type="ARBA" id="ARBA00022801"/>
    </source>
</evidence>
<evidence type="ECO:0000256" key="1">
    <source>
        <dbReference type="ARBA" id="ARBA00022722"/>
    </source>
</evidence>
<dbReference type="OrthoDB" id="4376109at2"/>
<dbReference type="InterPro" id="IPR016071">
    <property type="entry name" value="Staphylococal_nuclease_OB-fold"/>
</dbReference>
<dbReference type="GO" id="GO:0003676">
    <property type="term" value="F:nucleic acid binding"/>
    <property type="evidence" value="ECO:0007669"/>
    <property type="project" value="InterPro"/>
</dbReference>
<dbReference type="Gene3D" id="2.40.50.90">
    <property type="match status" value="1"/>
</dbReference>
<dbReference type="PROSITE" id="PS50830">
    <property type="entry name" value="TNASE_3"/>
    <property type="match status" value="1"/>
</dbReference>
<keyword evidence="1" id="KW-0540">Nuclease</keyword>
<dbReference type="SUPFAM" id="SSF50199">
    <property type="entry name" value="Staphylococcal nuclease"/>
    <property type="match status" value="1"/>
</dbReference>
<feature type="chain" id="PRO_5030826249" evidence="4">
    <location>
        <begin position="24"/>
        <end position="236"/>
    </location>
</feature>
<dbReference type="PROSITE" id="PS01123">
    <property type="entry name" value="TNASE_1"/>
    <property type="match status" value="1"/>
</dbReference>
<dbReference type="GO" id="GO:0004519">
    <property type="term" value="F:endonuclease activity"/>
    <property type="evidence" value="ECO:0007669"/>
    <property type="project" value="UniProtKB-KW"/>
</dbReference>
<gene>
    <name evidence="6" type="ORF">GJU40_08910</name>
</gene>
<organism evidence="6 7">
    <name type="scientific">Metabacillus lacus</name>
    <dbReference type="NCBI Taxonomy" id="1983721"/>
    <lineage>
        <taxon>Bacteria</taxon>
        <taxon>Bacillati</taxon>
        <taxon>Bacillota</taxon>
        <taxon>Bacilli</taxon>
        <taxon>Bacillales</taxon>
        <taxon>Bacillaceae</taxon>
        <taxon>Metabacillus</taxon>
    </lineage>
</organism>
<keyword evidence="2" id="KW-0255">Endonuclease</keyword>
<dbReference type="PANTHER" id="PTHR12302">
    <property type="entry name" value="EBNA2 BINDING PROTEIN P100"/>
    <property type="match status" value="1"/>
</dbReference>
<dbReference type="AlphaFoldDB" id="A0A7X2IYS0"/>
<keyword evidence="3" id="KW-0378">Hydrolase</keyword>
<dbReference type="GO" id="GO:0016787">
    <property type="term" value="F:hydrolase activity"/>
    <property type="evidence" value="ECO:0007669"/>
    <property type="project" value="UniProtKB-KW"/>
</dbReference>
<evidence type="ECO:0000259" key="5">
    <source>
        <dbReference type="PROSITE" id="PS50830"/>
    </source>
</evidence>